<keyword evidence="6" id="KW-0547">Nucleotide-binding</keyword>
<keyword evidence="5" id="KW-0479">Metal-binding</keyword>
<evidence type="ECO:0000313" key="11">
    <source>
        <dbReference type="EnsemblMetazoa" id="CapteP95444"/>
    </source>
</evidence>
<proteinExistence type="inferred from homology"/>
<evidence type="ECO:0000313" key="10">
    <source>
        <dbReference type="EMBL" id="ELU11840.1"/>
    </source>
</evidence>
<keyword evidence="3" id="KW-0808">Transferase</keyword>
<dbReference type="Proteomes" id="UP000014760">
    <property type="component" value="Unassembled WGS sequence"/>
</dbReference>
<dbReference type="PANTHER" id="PTHR12153:SF15">
    <property type="entry name" value="PROTEIN ADENYLYLTRANSFERASE SELO, MITOCHONDRIAL"/>
    <property type="match status" value="1"/>
</dbReference>
<dbReference type="PANTHER" id="PTHR12153">
    <property type="entry name" value="SELENOPROTEIN O"/>
    <property type="match status" value="1"/>
</dbReference>
<evidence type="ECO:0000256" key="7">
    <source>
        <dbReference type="ARBA" id="ARBA00022840"/>
    </source>
</evidence>
<dbReference type="GO" id="GO:0046872">
    <property type="term" value="F:metal ion binding"/>
    <property type="evidence" value="ECO:0007669"/>
    <property type="project" value="UniProtKB-KW"/>
</dbReference>
<dbReference type="Pfam" id="PF02696">
    <property type="entry name" value="SelO"/>
    <property type="match status" value="1"/>
</dbReference>
<evidence type="ECO:0000256" key="9">
    <source>
        <dbReference type="ARBA" id="ARBA00031547"/>
    </source>
</evidence>
<dbReference type="STRING" id="283909.R7V7W6"/>
<evidence type="ECO:0000256" key="6">
    <source>
        <dbReference type="ARBA" id="ARBA00022741"/>
    </source>
</evidence>
<evidence type="ECO:0000256" key="4">
    <source>
        <dbReference type="ARBA" id="ARBA00022695"/>
    </source>
</evidence>
<keyword evidence="8" id="KW-0460">Magnesium</keyword>
<dbReference type="NCBIfam" id="NF000658">
    <property type="entry name" value="PRK00029.1"/>
    <property type="match status" value="1"/>
</dbReference>
<dbReference type="HOGENOM" id="CLU_010245_4_0_1"/>
<keyword evidence="12" id="KW-1185">Reference proteome</keyword>
<dbReference type="EMBL" id="AMQN01005604">
    <property type="status" value="NOT_ANNOTATED_CDS"/>
    <property type="molecule type" value="Genomic_DNA"/>
</dbReference>
<evidence type="ECO:0000256" key="3">
    <source>
        <dbReference type="ARBA" id="ARBA00022679"/>
    </source>
</evidence>
<dbReference type="OrthoDB" id="10254721at2759"/>
<dbReference type="EnsemblMetazoa" id="CapteT95444">
    <property type="protein sequence ID" value="CapteP95444"/>
    <property type="gene ID" value="CapteG95444"/>
</dbReference>
<comment type="cofactor">
    <cofactor evidence="1">
        <name>Mg(2+)</name>
        <dbReference type="ChEBI" id="CHEBI:18420"/>
    </cofactor>
</comment>
<sequence length="582" mass="66377">MTALNNLTFDNSVLRSLPIDPEEKVFPRQVKGACFSKVTPTPVENPQLVSAALPALQLLDLGEDDIEHKDFTEYFSGNKLLKGSETAAHCYCGHQFGHFAGQLGDGAAIYLGEIINKRGERWELQVKGAGLTPYSRQADGRKVLRSSIREFLCSEAMHHLGIPTTRAATCVTSDSYVVRDVFYSGNPVNERCTIVSRIAPSFLRFGSFQICKPPDRETGREGPSVCLPDVLSKLTNFTIEKYFPEIWEMHSNDKETAISEFFKEVVLRTARLVAEWQCIGFCHGVLNTDNMSILGLSIDYGPFGFMDRFDEDFICNGSDDRGRYTYKKQPEICKWNCQKLCDALMELIPLEKLLPSVELFDVEYQRCYMEKMRKKVGDRDLVASFLDTMQKTGADFTNCFRLLSGVRDDNTETILEELMKQSCSIEELRAANQPRMDVRQLQMLLTLAETNPGLLGQMGMAARGLMQELSRLEKLKELKEKTEDWKRKQDQTMWSQWILKYQDRLKRESDPSLSQEDIRLKRTQVMNSNNPKFVLRNYMAQNAIEAAEKGDFSEVNRVLSLLQNPFIDLDNGMLSSENDCHF</sequence>
<keyword evidence="4" id="KW-0548">Nucleotidyltransferase</keyword>
<reference evidence="10 12" key="2">
    <citation type="journal article" date="2013" name="Nature">
        <title>Insights into bilaterian evolution from three spiralian genomes.</title>
        <authorList>
            <person name="Simakov O."/>
            <person name="Marletaz F."/>
            <person name="Cho S.J."/>
            <person name="Edsinger-Gonzales E."/>
            <person name="Havlak P."/>
            <person name="Hellsten U."/>
            <person name="Kuo D.H."/>
            <person name="Larsson T."/>
            <person name="Lv J."/>
            <person name="Arendt D."/>
            <person name="Savage R."/>
            <person name="Osoegawa K."/>
            <person name="de Jong P."/>
            <person name="Grimwood J."/>
            <person name="Chapman J.A."/>
            <person name="Shapiro H."/>
            <person name="Aerts A."/>
            <person name="Otillar R.P."/>
            <person name="Terry A.Y."/>
            <person name="Boore J.L."/>
            <person name="Grigoriev I.V."/>
            <person name="Lindberg D.R."/>
            <person name="Seaver E.C."/>
            <person name="Weisblat D.A."/>
            <person name="Putnam N.H."/>
            <person name="Rokhsar D.S."/>
        </authorList>
    </citation>
    <scope>NUCLEOTIDE SEQUENCE</scope>
    <source>
        <strain evidence="10 12">I ESC-2004</strain>
    </source>
</reference>
<evidence type="ECO:0000313" key="12">
    <source>
        <dbReference type="Proteomes" id="UP000014760"/>
    </source>
</evidence>
<dbReference type="AlphaFoldDB" id="R7V7W6"/>
<keyword evidence="7" id="KW-0067">ATP-binding</keyword>
<name>R7V7W6_CAPTE</name>
<comment type="similarity">
    <text evidence="2">Belongs to the SELO family.</text>
</comment>
<dbReference type="HAMAP" id="MF_00692">
    <property type="entry name" value="SelO"/>
    <property type="match status" value="1"/>
</dbReference>
<evidence type="ECO:0000256" key="5">
    <source>
        <dbReference type="ARBA" id="ARBA00022723"/>
    </source>
</evidence>
<gene>
    <name evidence="10" type="ORF">CAPTEDRAFT_95444</name>
</gene>
<evidence type="ECO:0000256" key="2">
    <source>
        <dbReference type="ARBA" id="ARBA00009747"/>
    </source>
</evidence>
<organism evidence="10">
    <name type="scientific">Capitella teleta</name>
    <name type="common">Polychaete worm</name>
    <dbReference type="NCBI Taxonomy" id="283909"/>
    <lineage>
        <taxon>Eukaryota</taxon>
        <taxon>Metazoa</taxon>
        <taxon>Spiralia</taxon>
        <taxon>Lophotrochozoa</taxon>
        <taxon>Annelida</taxon>
        <taxon>Polychaeta</taxon>
        <taxon>Sedentaria</taxon>
        <taxon>Scolecida</taxon>
        <taxon>Capitellidae</taxon>
        <taxon>Capitella</taxon>
    </lineage>
</organism>
<reference evidence="11" key="3">
    <citation type="submission" date="2015-06" db="UniProtKB">
        <authorList>
            <consortium name="EnsemblMetazoa"/>
        </authorList>
    </citation>
    <scope>IDENTIFICATION</scope>
</reference>
<evidence type="ECO:0000256" key="1">
    <source>
        <dbReference type="ARBA" id="ARBA00001946"/>
    </source>
</evidence>
<reference evidence="12" key="1">
    <citation type="submission" date="2012-12" db="EMBL/GenBank/DDBJ databases">
        <authorList>
            <person name="Hellsten U."/>
            <person name="Grimwood J."/>
            <person name="Chapman J.A."/>
            <person name="Shapiro H."/>
            <person name="Aerts A."/>
            <person name="Otillar R.P."/>
            <person name="Terry A.Y."/>
            <person name="Boore J.L."/>
            <person name="Simakov O."/>
            <person name="Marletaz F."/>
            <person name="Cho S.-J."/>
            <person name="Edsinger-Gonzales E."/>
            <person name="Havlak P."/>
            <person name="Kuo D.-H."/>
            <person name="Larsson T."/>
            <person name="Lv J."/>
            <person name="Arendt D."/>
            <person name="Savage R."/>
            <person name="Osoegawa K."/>
            <person name="de Jong P."/>
            <person name="Lindberg D.R."/>
            <person name="Seaver E.C."/>
            <person name="Weisblat D.A."/>
            <person name="Putnam N.H."/>
            <person name="Grigoriev I.V."/>
            <person name="Rokhsar D.S."/>
        </authorList>
    </citation>
    <scope>NUCLEOTIDE SEQUENCE</scope>
    <source>
        <strain evidence="12">I ESC-2004</strain>
    </source>
</reference>
<dbReference type="OMA" id="LCVTXSS"/>
<protein>
    <recommendedName>
        <fullName evidence="9">Selenoprotein O</fullName>
    </recommendedName>
</protein>
<dbReference type="EMBL" id="KB296374">
    <property type="protein sequence ID" value="ELU11840.1"/>
    <property type="molecule type" value="Genomic_DNA"/>
</dbReference>
<accession>R7V7W6</accession>
<dbReference type="GO" id="GO:0016779">
    <property type="term" value="F:nucleotidyltransferase activity"/>
    <property type="evidence" value="ECO:0007669"/>
    <property type="project" value="UniProtKB-KW"/>
</dbReference>
<evidence type="ECO:0000256" key="8">
    <source>
        <dbReference type="ARBA" id="ARBA00022842"/>
    </source>
</evidence>
<dbReference type="GO" id="GO:0005524">
    <property type="term" value="F:ATP binding"/>
    <property type="evidence" value="ECO:0007669"/>
    <property type="project" value="UniProtKB-KW"/>
</dbReference>
<dbReference type="InterPro" id="IPR003846">
    <property type="entry name" value="SelO"/>
</dbReference>